<gene>
    <name evidence="1" type="ORF">LCGC14_1659600</name>
</gene>
<feature type="non-terminal residue" evidence="1">
    <location>
        <position position="76"/>
    </location>
</feature>
<protein>
    <submittedName>
        <fullName evidence="1">Uncharacterized protein</fullName>
    </submittedName>
</protein>
<sequence>MDAYAIQETYRKIIARYIVNERDVTADLVIGDTSISVSTTRRFSAGDRIVIIDLATNLAEVADINLVADRRTLDLE</sequence>
<reference evidence="1" key="1">
    <citation type="journal article" date="2015" name="Nature">
        <title>Complex archaea that bridge the gap between prokaryotes and eukaryotes.</title>
        <authorList>
            <person name="Spang A."/>
            <person name="Saw J.H."/>
            <person name="Jorgensen S.L."/>
            <person name="Zaremba-Niedzwiedzka K."/>
            <person name="Martijn J."/>
            <person name="Lind A.E."/>
            <person name="van Eijk R."/>
            <person name="Schleper C."/>
            <person name="Guy L."/>
            <person name="Ettema T.J."/>
        </authorList>
    </citation>
    <scope>NUCLEOTIDE SEQUENCE</scope>
</reference>
<accession>A0A0F9KUR9</accession>
<organism evidence="1">
    <name type="scientific">marine sediment metagenome</name>
    <dbReference type="NCBI Taxonomy" id="412755"/>
    <lineage>
        <taxon>unclassified sequences</taxon>
        <taxon>metagenomes</taxon>
        <taxon>ecological metagenomes</taxon>
    </lineage>
</organism>
<name>A0A0F9KUR9_9ZZZZ</name>
<evidence type="ECO:0000313" key="1">
    <source>
        <dbReference type="EMBL" id="KKM19050.1"/>
    </source>
</evidence>
<proteinExistence type="predicted"/>
<dbReference type="AlphaFoldDB" id="A0A0F9KUR9"/>
<comment type="caution">
    <text evidence="1">The sequence shown here is derived from an EMBL/GenBank/DDBJ whole genome shotgun (WGS) entry which is preliminary data.</text>
</comment>
<dbReference type="EMBL" id="LAZR01014079">
    <property type="protein sequence ID" value="KKM19050.1"/>
    <property type="molecule type" value="Genomic_DNA"/>
</dbReference>